<feature type="compositionally biased region" description="Polar residues" evidence="1">
    <location>
        <begin position="353"/>
        <end position="366"/>
    </location>
</feature>
<feature type="compositionally biased region" description="Polar residues" evidence="1">
    <location>
        <begin position="17"/>
        <end position="32"/>
    </location>
</feature>
<evidence type="ECO:0000256" key="2">
    <source>
        <dbReference type="SAM" id="Phobius"/>
    </source>
</evidence>
<keyword evidence="2" id="KW-0812">Transmembrane</keyword>
<dbReference type="Proteomes" id="UP000824998">
    <property type="component" value="Unassembled WGS sequence"/>
</dbReference>
<evidence type="ECO:0000313" key="4">
    <source>
        <dbReference type="Proteomes" id="UP000824998"/>
    </source>
</evidence>
<evidence type="ECO:0000313" key="3">
    <source>
        <dbReference type="EMBL" id="KAG9228294.1"/>
    </source>
</evidence>
<protein>
    <submittedName>
        <fullName evidence="3">Spo7-like protein-domain-containing protein</fullName>
    </submittedName>
</protein>
<comment type="caution">
    <text evidence="3">The sequence shown here is derived from an EMBL/GenBank/DDBJ whole genome shotgun (WGS) entry which is preliminary data.</text>
</comment>
<dbReference type="OrthoDB" id="5599171at2759"/>
<feature type="transmembrane region" description="Helical" evidence="2">
    <location>
        <begin position="115"/>
        <end position="138"/>
    </location>
</feature>
<name>A0A9P7Y6N5_9HELO</name>
<organism evidence="3 4">
    <name type="scientific">Amylocarpus encephaloides</name>
    <dbReference type="NCBI Taxonomy" id="45428"/>
    <lineage>
        <taxon>Eukaryota</taxon>
        <taxon>Fungi</taxon>
        <taxon>Dikarya</taxon>
        <taxon>Ascomycota</taxon>
        <taxon>Pezizomycotina</taxon>
        <taxon>Leotiomycetes</taxon>
        <taxon>Helotiales</taxon>
        <taxon>Helotiales incertae sedis</taxon>
        <taxon>Amylocarpus</taxon>
    </lineage>
</organism>
<evidence type="ECO:0000256" key="1">
    <source>
        <dbReference type="SAM" id="MobiDB-lite"/>
    </source>
</evidence>
<reference evidence="3" key="1">
    <citation type="journal article" date="2021" name="IMA Fungus">
        <title>Genomic characterization of three marine fungi, including Emericellopsis atlantica sp. nov. with signatures of a generalist lifestyle and marine biomass degradation.</title>
        <authorList>
            <person name="Hagestad O.C."/>
            <person name="Hou L."/>
            <person name="Andersen J.H."/>
            <person name="Hansen E.H."/>
            <person name="Altermark B."/>
            <person name="Li C."/>
            <person name="Kuhnert E."/>
            <person name="Cox R.J."/>
            <person name="Crous P.W."/>
            <person name="Spatafora J.W."/>
            <person name="Lail K."/>
            <person name="Amirebrahimi M."/>
            <person name="Lipzen A."/>
            <person name="Pangilinan J."/>
            <person name="Andreopoulos W."/>
            <person name="Hayes R.D."/>
            <person name="Ng V."/>
            <person name="Grigoriev I.V."/>
            <person name="Jackson S.A."/>
            <person name="Sutton T.D.S."/>
            <person name="Dobson A.D.W."/>
            <person name="Rama T."/>
        </authorList>
    </citation>
    <scope>NUCLEOTIDE SEQUENCE</scope>
    <source>
        <strain evidence="3">TRa018bII</strain>
    </source>
</reference>
<dbReference type="Pfam" id="PF03907">
    <property type="entry name" value="Spo7"/>
    <property type="match status" value="1"/>
</dbReference>
<feature type="region of interest" description="Disordered" evidence="1">
    <location>
        <begin position="305"/>
        <end position="467"/>
    </location>
</feature>
<keyword evidence="4" id="KW-1185">Reference proteome</keyword>
<feature type="region of interest" description="Disordered" evidence="1">
    <location>
        <begin position="1"/>
        <end position="32"/>
    </location>
</feature>
<feature type="compositionally biased region" description="Polar residues" evidence="1">
    <location>
        <begin position="458"/>
        <end position="467"/>
    </location>
</feature>
<accession>A0A9P7Y6N5</accession>
<gene>
    <name evidence="3" type="ORF">BJ875DRAFT_477844</name>
</gene>
<dbReference type="PANTHER" id="PTHR28249:SF1">
    <property type="entry name" value="SPORULATION-SPECIFIC PROTEIN SPO7"/>
    <property type="match status" value="1"/>
</dbReference>
<keyword evidence="2" id="KW-1133">Transmembrane helix</keyword>
<sequence>MSNLDQIVKGAPPPGTSDASPSNTSVIKTETSNPSFLSDPLANLPSSPPQIYLNLLILEASLRAQYLQLRTRRRQHTFFLGLLGLWVSWFSYVLFLQPREDGKGVGGSVYWVVDVAEKLCFIGGIVTAILVWGTGTWARGIRWPRRWVYTTNRGLRVLNCKLVVIKQPLWREFISTVSFLFSYGLFSGSSGSSYRFVDHTLLKESEKVQSKGCHHALPDINEDDEVGHQEDLAPGGDYIKLLLLAKPFSPTFRENWDTYRSEYWEKENERRAELLEVVKARDRKLAKEQGGWLWWTGYRGWNRGKASDPEKTHHQHHSSVHRQSSVLDKDHKRTRSSSVRAGSHSRNSSRSSTPTLESEDPTSATSGGRVRRASNTSTSDRRRKMAPSAGSSKAGMLTPVGSRTATPDVRSPLAREGSFTSISSVELDRPDTATRGREDAPLMSGPTKGIGKRLSVSRKGSSNSAIK</sequence>
<dbReference type="PANTHER" id="PTHR28249">
    <property type="entry name" value="SPORULATION-SPECIFIC PROTEIN SPO7"/>
    <property type="match status" value="1"/>
</dbReference>
<dbReference type="GO" id="GO:0006998">
    <property type="term" value="P:nuclear envelope organization"/>
    <property type="evidence" value="ECO:0007669"/>
    <property type="project" value="TreeGrafter"/>
</dbReference>
<dbReference type="InterPro" id="IPR005605">
    <property type="entry name" value="Spo7"/>
</dbReference>
<feature type="transmembrane region" description="Helical" evidence="2">
    <location>
        <begin position="77"/>
        <end position="95"/>
    </location>
</feature>
<dbReference type="AlphaFoldDB" id="A0A9P7Y6N5"/>
<keyword evidence="2" id="KW-0472">Membrane</keyword>
<dbReference type="GO" id="GO:0071595">
    <property type="term" value="C:Nem1-Spo7 phosphatase complex"/>
    <property type="evidence" value="ECO:0007669"/>
    <property type="project" value="TreeGrafter"/>
</dbReference>
<dbReference type="GO" id="GO:0019888">
    <property type="term" value="F:protein phosphatase regulator activity"/>
    <property type="evidence" value="ECO:0007669"/>
    <property type="project" value="InterPro"/>
</dbReference>
<proteinExistence type="predicted"/>
<dbReference type="GO" id="GO:0004721">
    <property type="term" value="F:phosphoprotein phosphatase activity"/>
    <property type="evidence" value="ECO:0007669"/>
    <property type="project" value="TreeGrafter"/>
</dbReference>
<dbReference type="EMBL" id="MU251990">
    <property type="protein sequence ID" value="KAG9228294.1"/>
    <property type="molecule type" value="Genomic_DNA"/>
</dbReference>
<feature type="compositionally biased region" description="Basic and acidic residues" evidence="1">
    <location>
        <begin position="426"/>
        <end position="440"/>
    </location>
</feature>